<gene>
    <name evidence="4" type="ORF">OEA41_006141</name>
</gene>
<keyword evidence="3" id="KW-0472">Membrane</keyword>
<dbReference type="GO" id="GO:0043386">
    <property type="term" value="P:mycotoxin biosynthetic process"/>
    <property type="evidence" value="ECO:0007669"/>
    <property type="project" value="InterPro"/>
</dbReference>
<keyword evidence="5" id="KW-1185">Reference proteome</keyword>
<dbReference type="Pfam" id="PF11807">
    <property type="entry name" value="UstYa"/>
    <property type="match status" value="1"/>
</dbReference>
<name>A0AAD9Z7B9_9LECA</name>
<comment type="caution">
    <text evidence="4">The sequence shown here is derived from an EMBL/GenBank/DDBJ whole genome shotgun (WGS) entry which is preliminary data.</text>
</comment>
<dbReference type="AlphaFoldDB" id="A0AAD9Z7B9"/>
<comment type="pathway">
    <text evidence="1">Mycotoxin biosynthesis.</text>
</comment>
<feature type="transmembrane region" description="Helical" evidence="3">
    <location>
        <begin position="36"/>
        <end position="57"/>
    </location>
</feature>
<dbReference type="EMBL" id="JASNWA010000007">
    <property type="protein sequence ID" value="KAK3172816.1"/>
    <property type="molecule type" value="Genomic_DNA"/>
</dbReference>
<protein>
    <submittedName>
        <fullName evidence="4">Uncharacterized protein</fullName>
    </submittedName>
</protein>
<proteinExistence type="inferred from homology"/>
<dbReference type="InterPro" id="IPR021765">
    <property type="entry name" value="UstYa-like"/>
</dbReference>
<comment type="similarity">
    <text evidence="2">Belongs to the ustYa family.</text>
</comment>
<reference evidence="4" key="1">
    <citation type="submission" date="2022-11" db="EMBL/GenBank/DDBJ databases">
        <title>Chromosomal genome sequence assembly and mating type (MAT) locus characterization of the leprose asexual lichenized fungus Lepraria neglecta (Nyl.) Erichsen.</title>
        <authorList>
            <person name="Allen J.L."/>
            <person name="Pfeffer B."/>
        </authorList>
    </citation>
    <scope>NUCLEOTIDE SEQUENCE</scope>
    <source>
        <strain evidence="4">Allen 5258</strain>
    </source>
</reference>
<evidence type="ECO:0000256" key="3">
    <source>
        <dbReference type="SAM" id="Phobius"/>
    </source>
</evidence>
<evidence type="ECO:0000313" key="5">
    <source>
        <dbReference type="Proteomes" id="UP001276659"/>
    </source>
</evidence>
<evidence type="ECO:0000256" key="1">
    <source>
        <dbReference type="ARBA" id="ARBA00004685"/>
    </source>
</evidence>
<accession>A0AAD9Z7B9</accession>
<dbReference type="PANTHER" id="PTHR33365">
    <property type="entry name" value="YALI0B05434P"/>
    <property type="match status" value="1"/>
</dbReference>
<keyword evidence="3" id="KW-0812">Transmembrane</keyword>
<evidence type="ECO:0000256" key="2">
    <source>
        <dbReference type="ARBA" id="ARBA00035112"/>
    </source>
</evidence>
<dbReference type="PANTHER" id="PTHR33365:SF4">
    <property type="entry name" value="CYCLOCHLOROTINE BIOSYNTHESIS PROTEIN O"/>
    <property type="match status" value="1"/>
</dbReference>
<dbReference type="Proteomes" id="UP001276659">
    <property type="component" value="Unassembled WGS sequence"/>
</dbReference>
<organism evidence="4 5">
    <name type="scientific">Lepraria neglecta</name>
    <dbReference type="NCBI Taxonomy" id="209136"/>
    <lineage>
        <taxon>Eukaryota</taxon>
        <taxon>Fungi</taxon>
        <taxon>Dikarya</taxon>
        <taxon>Ascomycota</taxon>
        <taxon>Pezizomycotina</taxon>
        <taxon>Lecanoromycetes</taxon>
        <taxon>OSLEUM clade</taxon>
        <taxon>Lecanoromycetidae</taxon>
        <taxon>Lecanorales</taxon>
        <taxon>Lecanorineae</taxon>
        <taxon>Stereocaulaceae</taxon>
        <taxon>Lepraria</taxon>
    </lineage>
</organism>
<sequence>MDKISSDSSEPLLGDSNEPVVLAPQESIWRRLRRQWALLVVMALLLYNAILVTLNALHKHPELDPPYCVNVRVTKEEMMLAGENLTNTAQLLNGDYLAVLGVYHQIHCLDILRKGLHMDYYSPKMTDSDRVKNMNSEHYDHCVERLRRTIMCHADLAIYSAE</sequence>
<keyword evidence="3" id="KW-1133">Transmembrane helix</keyword>
<evidence type="ECO:0000313" key="4">
    <source>
        <dbReference type="EMBL" id="KAK3172816.1"/>
    </source>
</evidence>